<evidence type="ECO:0000256" key="10">
    <source>
        <dbReference type="ARBA" id="ARBA00022679"/>
    </source>
</evidence>
<evidence type="ECO:0000313" key="20">
    <source>
        <dbReference type="Proteomes" id="UP000254879"/>
    </source>
</evidence>
<reference evidence="19 20" key="1">
    <citation type="submission" date="2018-06" db="EMBL/GenBank/DDBJ databases">
        <authorList>
            <consortium name="Pathogen Informatics"/>
            <person name="Doyle S."/>
        </authorList>
    </citation>
    <scope>NUCLEOTIDE SEQUENCE [LARGE SCALE GENOMIC DNA]</scope>
    <source>
        <strain evidence="20">NCTC 10815</strain>
    </source>
</reference>
<gene>
    <name evidence="19" type="primary">cdsA</name>
    <name evidence="19" type="ORF">NCTC10815_00374</name>
</gene>
<dbReference type="Pfam" id="PF01148">
    <property type="entry name" value="CTP_transf_1"/>
    <property type="match status" value="1"/>
</dbReference>
<proteinExistence type="inferred from homology"/>
<comment type="pathway">
    <text evidence="4">Lipid metabolism.</text>
</comment>
<dbReference type="GO" id="GO:0016024">
    <property type="term" value="P:CDP-diacylglycerol biosynthetic process"/>
    <property type="evidence" value="ECO:0007669"/>
    <property type="project" value="UniProtKB-UniPathway"/>
</dbReference>
<evidence type="ECO:0000256" key="4">
    <source>
        <dbReference type="ARBA" id="ARBA00005189"/>
    </source>
</evidence>
<sequence>MKTRIITAVVALIVFLPFVWIGDLPFEMMSILLATIAMYEVLKMAKQTVFSVNGVLAFLLMWLVTVPDHYLDWLKDLYITKWEILFLLVALLLAYTVFSKNKFHFDQAGVVFIAAFYVGFGFHYLAPTREAGLSYVIFALLIVWSTDTGAYFIGRAIGKAKLAPHVSPNKTVAGFVGGIVCAVVIAGGFYYFADLGISWVLILILLIILSVFGQLGDLVESALKRYYDVKDSGKILPGHGGILDRFDSLLFVLPLLHILQII</sequence>
<dbReference type="PANTHER" id="PTHR46382:SF1">
    <property type="entry name" value="PHOSPHATIDATE CYTIDYLYLTRANSFERASE"/>
    <property type="match status" value="1"/>
</dbReference>
<evidence type="ECO:0000256" key="9">
    <source>
        <dbReference type="ARBA" id="ARBA00022516"/>
    </source>
</evidence>
<evidence type="ECO:0000256" key="15">
    <source>
        <dbReference type="ARBA" id="ARBA00023136"/>
    </source>
</evidence>
<evidence type="ECO:0000256" key="14">
    <source>
        <dbReference type="ARBA" id="ARBA00023098"/>
    </source>
</evidence>
<keyword evidence="14" id="KW-0443">Lipid metabolism</keyword>
<keyword evidence="9" id="KW-0444">Lipid biosynthesis</keyword>
<evidence type="ECO:0000256" key="8">
    <source>
        <dbReference type="ARBA" id="ARBA00022475"/>
    </source>
</evidence>
<evidence type="ECO:0000256" key="2">
    <source>
        <dbReference type="ARBA" id="ARBA00004651"/>
    </source>
</evidence>
<keyword evidence="8" id="KW-1003">Cell membrane</keyword>
<evidence type="ECO:0000313" key="19">
    <source>
        <dbReference type="EMBL" id="STY43091.1"/>
    </source>
</evidence>
<comment type="subcellular location">
    <subcellularLocation>
        <location evidence="2">Cell membrane</location>
        <topology evidence="2">Multi-pass membrane protein</topology>
    </subcellularLocation>
</comment>
<keyword evidence="15" id="KW-0472">Membrane</keyword>
<protein>
    <recommendedName>
        <fullName evidence="7 18">Phosphatidate cytidylyltransferase</fullName>
        <ecNumber evidence="6 18">2.7.7.41</ecNumber>
    </recommendedName>
</protein>
<keyword evidence="17" id="KW-1208">Phospholipid metabolism</keyword>
<dbReference type="PROSITE" id="PS01315">
    <property type="entry name" value="CDS"/>
    <property type="match status" value="1"/>
</dbReference>
<dbReference type="EC" id="2.7.7.41" evidence="6 18"/>
<evidence type="ECO:0000256" key="7">
    <source>
        <dbReference type="ARBA" id="ARBA00019373"/>
    </source>
</evidence>
<dbReference type="EMBL" id="UGPG01000001">
    <property type="protein sequence ID" value="STY43091.1"/>
    <property type="molecule type" value="Genomic_DNA"/>
</dbReference>
<evidence type="ECO:0000256" key="12">
    <source>
        <dbReference type="ARBA" id="ARBA00022695"/>
    </source>
</evidence>
<accession>A0A378M9T7</accession>
<keyword evidence="12 18" id="KW-0548">Nucleotidyltransferase</keyword>
<evidence type="ECO:0000256" key="5">
    <source>
        <dbReference type="ARBA" id="ARBA00010185"/>
    </source>
</evidence>
<keyword evidence="11 18" id="KW-0812">Transmembrane</keyword>
<evidence type="ECO:0000256" key="6">
    <source>
        <dbReference type="ARBA" id="ARBA00012487"/>
    </source>
</evidence>
<dbReference type="GO" id="GO:0005886">
    <property type="term" value="C:plasma membrane"/>
    <property type="evidence" value="ECO:0007669"/>
    <property type="project" value="UniProtKB-SubCell"/>
</dbReference>
<dbReference type="GO" id="GO:0004605">
    <property type="term" value="F:phosphatidate cytidylyltransferase activity"/>
    <property type="evidence" value="ECO:0007669"/>
    <property type="project" value="UniProtKB-EC"/>
</dbReference>
<keyword evidence="10 18" id="KW-0808">Transferase</keyword>
<dbReference type="InterPro" id="IPR000374">
    <property type="entry name" value="PC_trans"/>
</dbReference>
<evidence type="ECO:0000256" key="16">
    <source>
        <dbReference type="ARBA" id="ARBA00023209"/>
    </source>
</evidence>
<evidence type="ECO:0000256" key="17">
    <source>
        <dbReference type="ARBA" id="ARBA00023264"/>
    </source>
</evidence>
<dbReference type="UniPathway" id="UPA00557">
    <property type="reaction ID" value="UER00614"/>
</dbReference>
<evidence type="ECO:0000256" key="3">
    <source>
        <dbReference type="ARBA" id="ARBA00005119"/>
    </source>
</evidence>
<evidence type="ECO:0000256" key="1">
    <source>
        <dbReference type="ARBA" id="ARBA00001698"/>
    </source>
</evidence>
<dbReference type="OrthoDB" id="9799199at2"/>
<evidence type="ECO:0000256" key="18">
    <source>
        <dbReference type="RuleBase" id="RU003938"/>
    </source>
</evidence>
<comment type="catalytic activity">
    <reaction evidence="1 18">
        <text>a 1,2-diacyl-sn-glycero-3-phosphate + CTP + H(+) = a CDP-1,2-diacyl-sn-glycerol + diphosphate</text>
        <dbReference type="Rhea" id="RHEA:16229"/>
        <dbReference type="ChEBI" id="CHEBI:15378"/>
        <dbReference type="ChEBI" id="CHEBI:33019"/>
        <dbReference type="ChEBI" id="CHEBI:37563"/>
        <dbReference type="ChEBI" id="CHEBI:58332"/>
        <dbReference type="ChEBI" id="CHEBI:58608"/>
        <dbReference type="EC" id="2.7.7.41"/>
    </reaction>
</comment>
<dbReference type="Proteomes" id="UP000254879">
    <property type="component" value="Unassembled WGS sequence"/>
</dbReference>
<keyword evidence="13" id="KW-1133">Transmembrane helix</keyword>
<name>A0A378M9T7_LISGR</name>
<dbReference type="PANTHER" id="PTHR46382">
    <property type="entry name" value="PHOSPHATIDATE CYTIDYLYLTRANSFERASE"/>
    <property type="match status" value="1"/>
</dbReference>
<evidence type="ECO:0000256" key="11">
    <source>
        <dbReference type="ARBA" id="ARBA00022692"/>
    </source>
</evidence>
<evidence type="ECO:0000256" key="13">
    <source>
        <dbReference type="ARBA" id="ARBA00022989"/>
    </source>
</evidence>
<organism evidence="19 20">
    <name type="scientific">Listeria grayi</name>
    <name type="common">Listeria murrayi</name>
    <dbReference type="NCBI Taxonomy" id="1641"/>
    <lineage>
        <taxon>Bacteria</taxon>
        <taxon>Bacillati</taxon>
        <taxon>Bacillota</taxon>
        <taxon>Bacilli</taxon>
        <taxon>Bacillales</taxon>
        <taxon>Listeriaceae</taxon>
        <taxon>Listeria</taxon>
    </lineage>
</organism>
<keyword evidence="16" id="KW-0594">Phospholipid biosynthesis</keyword>
<dbReference type="RefSeq" id="WP_003756110.1">
    <property type="nucleotide sequence ID" value="NZ_CABKNG010000001.1"/>
</dbReference>
<comment type="pathway">
    <text evidence="3 18">Phospholipid metabolism; CDP-diacylglycerol biosynthesis; CDP-diacylglycerol from sn-glycerol 3-phosphate: step 3/3.</text>
</comment>
<dbReference type="AlphaFoldDB" id="A0A378M9T7"/>
<comment type="similarity">
    <text evidence="5 18">Belongs to the CDS family.</text>
</comment>